<gene>
    <name evidence="2" type="ORF">NEMBOFW57_001233</name>
</gene>
<feature type="compositionally biased region" description="Acidic residues" evidence="1">
    <location>
        <begin position="331"/>
        <end position="368"/>
    </location>
</feature>
<evidence type="ECO:0000313" key="3">
    <source>
        <dbReference type="Proteomes" id="UP001197093"/>
    </source>
</evidence>
<protein>
    <submittedName>
        <fullName evidence="2">Uncharacterized protein</fullName>
    </submittedName>
</protein>
<sequence length="368" mass="42696">MATYMQPILSLPAARQDQSPLFSRIPAELRSEIFALALADYPDPSPDSRYAAETCYTRPSYFAPRKSDTRLLRTCRAVYQEAWFLPFVLREQTHWLTSSDRAPPEYDPTKDLNTLISTLDIIAEQHGTDHVETNGLRVFAQMWALERKQLAIMLRMLPRLRPRSLTLTIRHADWWWWESDQPLRFEGDWIWSANQFLPPSVREFHIELESVQRKKEQVDSIARQMAERWVFKRTDGVALFADASGAANTVDTWTGSSTWNDETWTRDESRPGQIDYYILSVVFRPRHAVERRGGHVSPLAARVAEQDFAMNRHELRLIWVPPAPDPRLAEQEEESNEGEEDGEEDEEEDEEAGTGHEDEETDEVDEHV</sequence>
<name>A0AAD4F0S7_9PEZI</name>
<keyword evidence="3" id="KW-1185">Reference proteome</keyword>
<feature type="region of interest" description="Disordered" evidence="1">
    <location>
        <begin position="321"/>
        <end position="368"/>
    </location>
</feature>
<evidence type="ECO:0000313" key="2">
    <source>
        <dbReference type="EMBL" id="KAG7291221.1"/>
    </source>
</evidence>
<dbReference type="EMBL" id="JAHCVI010000001">
    <property type="protein sequence ID" value="KAG7291221.1"/>
    <property type="molecule type" value="Genomic_DNA"/>
</dbReference>
<comment type="caution">
    <text evidence="2">The sequence shown here is derived from an EMBL/GenBank/DDBJ whole genome shotgun (WGS) entry which is preliminary data.</text>
</comment>
<organism evidence="2 3">
    <name type="scientific">Staphylotrichum longicolle</name>
    <dbReference type="NCBI Taxonomy" id="669026"/>
    <lineage>
        <taxon>Eukaryota</taxon>
        <taxon>Fungi</taxon>
        <taxon>Dikarya</taxon>
        <taxon>Ascomycota</taxon>
        <taxon>Pezizomycotina</taxon>
        <taxon>Sordariomycetes</taxon>
        <taxon>Sordariomycetidae</taxon>
        <taxon>Sordariales</taxon>
        <taxon>Chaetomiaceae</taxon>
        <taxon>Staphylotrichum</taxon>
    </lineage>
</organism>
<evidence type="ECO:0000256" key="1">
    <source>
        <dbReference type="SAM" id="MobiDB-lite"/>
    </source>
</evidence>
<accession>A0AAD4F0S7</accession>
<reference evidence="2" key="1">
    <citation type="submission" date="2023-02" db="EMBL/GenBank/DDBJ databases">
        <authorList>
            <person name="Palmer J.M."/>
        </authorList>
    </citation>
    <scope>NUCLEOTIDE SEQUENCE</scope>
    <source>
        <strain evidence="2">FW57</strain>
    </source>
</reference>
<dbReference type="AlphaFoldDB" id="A0AAD4F0S7"/>
<dbReference type="Proteomes" id="UP001197093">
    <property type="component" value="Unassembled WGS sequence"/>
</dbReference>
<proteinExistence type="predicted"/>